<reference evidence="1 2" key="1">
    <citation type="submission" date="2016-05" db="EMBL/GenBank/DDBJ databases">
        <title>Genomic and physiological characterization of Planctopirus sp. isolated from fresh water lake.</title>
        <authorList>
            <person name="Subhash Y."/>
            <person name="Ramana C."/>
        </authorList>
    </citation>
    <scope>NUCLEOTIDE SEQUENCE [LARGE SCALE GENOMIC DNA]</scope>
    <source>
        <strain evidence="1 2">JC280</strain>
    </source>
</reference>
<accession>A0A1C3EQG5</accession>
<evidence type="ECO:0000313" key="1">
    <source>
        <dbReference type="EMBL" id="ODA35498.1"/>
    </source>
</evidence>
<protein>
    <submittedName>
        <fullName evidence="1">Uncharacterized protein</fullName>
    </submittedName>
</protein>
<gene>
    <name evidence="1" type="ORF">A6X21_16970</name>
</gene>
<keyword evidence="2" id="KW-1185">Reference proteome</keyword>
<sequence length="153" mass="17496">MRMSIEHIRAAIDAQGRCHTLEFRPRTLLEGTLFSEIDRFVESINENEPEWIKFQGLGERWDEINEATAGTIICRILEFDLAYSSYREMDEAEAMAIRDLFLAMFDDKVRFFTNGTFTSYGLSCNSVAGATFETGVIAVDSQNIGMLWCHDED</sequence>
<organism evidence="1 2">
    <name type="scientific">Planctopirus hydrillae</name>
    <dbReference type="NCBI Taxonomy" id="1841610"/>
    <lineage>
        <taxon>Bacteria</taxon>
        <taxon>Pseudomonadati</taxon>
        <taxon>Planctomycetota</taxon>
        <taxon>Planctomycetia</taxon>
        <taxon>Planctomycetales</taxon>
        <taxon>Planctomycetaceae</taxon>
        <taxon>Planctopirus</taxon>
    </lineage>
</organism>
<name>A0A1C3EQG5_9PLAN</name>
<proteinExistence type="predicted"/>
<dbReference type="AlphaFoldDB" id="A0A1C3EQG5"/>
<comment type="caution">
    <text evidence="1">The sequence shown here is derived from an EMBL/GenBank/DDBJ whole genome shotgun (WGS) entry which is preliminary data.</text>
</comment>
<dbReference type="Proteomes" id="UP000094828">
    <property type="component" value="Unassembled WGS sequence"/>
</dbReference>
<dbReference type="EMBL" id="LYDR01000033">
    <property type="protein sequence ID" value="ODA35498.1"/>
    <property type="molecule type" value="Genomic_DNA"/>
</dbReference>
<evidence type="ECO:0000313" key="2">
    <source>
        <dbReference type="Proteomes" id="UP000094828"/>
    </source>
</evidence>